<dbReference type="PROSITE" id="PS51063">
    <property type="entry name" value="HTH_CRP_2"/>
    <property type="match status" value="1"/>
</dbReference>
<sequence length="239" mass="26415">MLSKSAKNPALAINRLLAALPDQDQRLIQANGDCVDLLRGTVISEPGDPLHEVYFPMDTVLSLVTPPADHAGLEVRLVGNEGMIGTPLILGVEVTRLRTFVQGAGPAWRMSRERFCDALLQSDALHRRLNRYLEVLMNQSELLATCTRFHLVEARLARWLLMSQDRAHGDRFHVTHECLALLLGVRRVGVTKAASALQERHLIRYRRGEVTVLDRAGLKAAACGCYGAAEAMYDRLLGG</sequence>
<dbReference type="InterPro" id="IPR014710">
    <property type="entry name" value="RmlC-like_jellyroll"/>
</dbReference>
<accession>A0A6N8EA09</accession>
<keyword evidence="1" id="KW-0805">Transcription regulation</keyword>
<dbReference type="SUPFAM" id="SSF51206">
    <property type="entry name" value="cAMP-binding domain-like"/>
    <property type="match status" value="1"/>
</dbReference>
<organism evidence="5 6">
    <name type="scientific">Allochromatium palmeri</name>
    <dbReference type="NCBI Taxonomy" id="231048"/>
    <lineage>
        <taxon>Bacteria</taxon>
        <taxon>Pseudomonadati</taxon>
        <taxon>Pseudomonadota</taxon>
        <taxon>Gammaproteobacteria</taxon>
        <taxon>Chromatiales</taxon>
        <taxon>Chromatiaceae</taxon>
        <taxon>Allochromatium</taxon>
    </lineage>
</organism>
<dbReference type="SUPFAM" id="SSF46785">
    <property type="entry name" value="Winged helix' DNA-binding domain"/>
    <property type="match status" value="1"/>
</dbReference>
<evidence type="ECO:0000313" key="6">
    <source>
        <dbReference type="Proteomes" id="UP000434044"/>
    </source>
</evidence>
<name>A0A6N8EA09_9GAMM</name>
<dbReference type="Gene3D" id="2.60.120.10">
    <property type="entry name" value="Jelly Rolls"/>
    <property type="match status" value="1"/>
</dbReference>
<dbReference type="GO" id="GO:0003700">
    <property type="term" value="F:DNA-binding transcription factor activity"/>
    <property type="evidence" value="ECO:0007669"/>
    <property type="project" value="TreeGrafter"/>
</dbReference>
<gene>
    <name evidence="5" type="ORF">GJ668_08375</name>
</gene>
<comment type="caution">
    <text evidence="5">The sequence shown here is derived from an EMBL/GenBank/DDBJ whole genome shotgun (WGS) entry which is preliminary data.</text>
</comment>
<proteinExistence type="predicted"/>
<keyword evidence="2" id="KW-0238">DNA-binding</keyword>
<keyword evidence="6" id="KW-1185">Reference proteome</keyword>
<keyword evidence="3" id="KW-0804">Transcription</keyword>
<dbReference type="Proteomes" id="UP000434044">
    <property type="component" value="Unassembled WGS sequence"/>
</dbReference>
<dbReference type="AlphaFoldDB" id="A0A6N8EA09"/>
<dbReference type="EMBL" id="WNKT01000014">
    <property type="protein sequence ID" value="MTW21112.1"/>
    <property type="molecule type" value="Genomic_DNA"/>
</dbReference>
<dbReference type="Pfam" id="PF13545">
    <property type="entry name" value="HTH_Crp_2"/>
    <property type="match status" value="1"/>
</dbReference>
<dbReference type="GO" id="GO:0003677">
    <property type="term" value="F:DNA binding"/>
    <property type="evidence" value="ECO:0007669"/>
    <property type="project" value="UniProtKB-KW"/>
</dbReference>
<evidence type="ECO:0000256" key="3">
    <source>
        <dbReference type="ARBA" id="ARBA00023163"/>
    </source>
</evidence>
<reference evidence="5 6" key="1">
    <citation type="submission" date="2019-11" db="EMBL/GenBank/DDBJ databases">
        <title>Whole-genome sequence of the anaerobic purple sulfur bacterium Allochromatium palmeri DSM 15591.</title>
        <authorList>
            <person name="Kyndt J.A."/>
            <person name="Meyer T.E."/>
        </authorList>
    </citation>
    <scope>NUCLEOTIDE SEQUENCE [LARGE SCALE GENOMIC DNA]</scope>
    <source>
        <strain evidence="5 6">DSM 15591</strain>
    </source>
</reference>
<evidence type="ECO:0000259" key="4">
    <source>
        <dbReference type="PROSITE" id="PS51063"/>
    </source>
</evidence>
<dbReference type="InterPro" id="IPR050397">
    <property type="entry name" value="Env_Response_Regulators"/>
</dbReference>
<feature type="domain" description="HTH crp-type" evidence="4">
    <location>
        <begin position="150"/>
        <end position="216"/>
    </location>
</feature>
<dbReference type="RefSeq" id="WP_343032193.1">
    <property type="nucleotide sequence ID" value="NZ_WNKT01000014.1"/>
</dbReference>
<protein>
    <submittedName>
        <fullName evidence="5">Helix-turn-helix domain-containing protein</fullName>
    </submittedName>
</protein>
<evidence type="ECO:0000313" key="5">
    <source>
        <dbReference type="EMBL" id="MTW21112.1"/>
    </source>
</evidence>
<evidence type="ECO:0000256" key="1">
    <source>
        <dbReference type="ARBA" id="ARBA00023015"/>
    </source>
</evidence>
<evidence type="ECO:0000256" key="2">
    <source>
        <dbReference type="ARBA" id="ARBA00023125"/>
    </source>
</evidence>
<dbReference type="InterPro" id="IPR018490">
    <property type="entry name" value="cNMP-bd_dom_sf"/>
</dbReference>
<dbReference type="GO" id="GO:0005829">
    <property type="term" value="C:cytosol"/>
    <property type="evidence" value="ECO:0007669"/>
    <property type="project" value="TreeGrafter"/>
</dbReference>
<dbReference type="PANTHER" id="PTHR24567">
    <property type="entry name" value="CRP FAMILY TRANSCRIPTIONAL REGULATORY PROTEIN"/>
    <property type="match status" value="1"/>
</dbReference>
<dbReference type="InterPro" id="IPR012318">
    <property type="entry name" value="HTH_CRP"/>
</dbReference>
<dbReference type="PANTHER" id="PTHR24567:SF74">
    <property type="entry name" value="HTH-TYPE TRANSCRIPTIONAL REGULATOR ARCR"/>
    <property type="match status" value="1"/>
</dbReference>
<dbReference type="InterPro" id="IPR036390">
    <property type="entry name" value="WH_DNA-bd_sf"/>
</dbReference>